<accession>A0AAW5BYG2</accession>
<keyword evidence="11" id="KW-1185">Reference proteome</keyword>
<dbReference type="AlphaFoldDB" id="A0AAW5BYG2"/>
<dbReference type="InterPro" id="IPR035952">
    <property type="entry name" value="Rhomboid-like_sf"/>
</dbReference>
<evidence type="ECO:0000256" key="4">
    <source>
        <dbReference type="ARBA" id="ARBA00022801"/>
    </source>
</evidence>
<feature type="transmembrane region" description="Helical" evidence="7">
    <location>
        <begin position="154"/>
        <end position="170"/>
    </location>
</feature>
<feature type="transmembrane region" description="Helical" evidence="7">
    <location>
        <begin position="95"/>
        <end position="113"/>
    </location>
</feature>
<dbReference type="PANTHER" id="PTHR43731:SF14">
    <property type="entry name" value="PRESENILIN-ASSOCIATED RHOMBOID-LIKE PROTEIN, MITOCHONDRIAL"/>
    <property type="match status" value="1"/>
</dbReference>
<protein>
    <submittedName>
        <fullName evidence="9">Rhomboid family intramembrane serine protease</fullName>
    </submittedName>
</protein>
<feature type="transmembrane region" description="Helical" evidence="7">
    <location>
        <begin position="63"/>
        <end position="83"/>
    </location>
</feature>
<keyword evidence="6 7" id="KW-0472">Membrane</keyword>
<evidence type="ECO:0000313" key="10">
    <source>
        <dbReference type="EMBL" id="NSJ50649.1"/>
    </source>
</evidence>
<dbReference type="GO" id="GO:0016020">
    <property type="term" value="C:membrane"/>
    <property type="evidence" value="ECO:0007669"/>
    <property type="project" value="UniProtKB-SubCell"/>
</dbReference>
<dbReference type="GeneID" id="97203779"/>
<evidence type="ECO:0000256" key="2">
    <source>
        <dbReference type="ARBA" id="ARBA00009045"/>
    </source>
</evidence>
<evidence type="ECO:0000256" key="1">
    <source>
        <dbReference type="ARBA" id="ARBA00004141"/>
    </source>
</evidence>
<feature type="transmembrane region" description="Helical" evidence="7">
    <location>
        <begin position="119"/>
        <end position="142"/>
    </location>
</feature>
<dbReference type="GO" id="GO:0004252">
    <property type="term" value="F:serine-type endopeptidase activity"/>
    <property type="evidence" value="ECO:0007669"/>
    <property type="project" value="InterPro"/>
</dbReference>
<feature type="transmembrane region" description="Helical" evidence="7">
    <location>
        <begin position="176"/>
        <end position="193"/>
    </location>
</feature>
<reference evidence="10" key="2">
    <citation type="submission" date="2020-02" db="EMBL/GenBank/DDBJ databases">
        <authorList>
            <person name="Littmann E."/>
            <person name="Sorbara M."/>
        </authorList>
    </citation>
    <scope>NUCLEOTIDE SEQUENCE</scope>
    <source>
        <strain evidence="10">MSK.1.17</strain>
    </source>
</reference>
<dbReference type="EMBL" id="JAKNGE010000019">
    <property type="protein sequence ID" value="MCG4746905.1"/>
    <property type="molecule type" value="Genomic_DNA"/>
</dbReference>
<evidence type="ECO:0000256" key="6">
    <source>
        <dbReference type="ARBA" id="ARBA00023136"/>
    </source>
</evidence>
<evidence type="ECO:0000256" key="3">
    <source>
        <dbReference type="ARBA" id="ARBA00022692"/>
    </source>
</evidence>
<dbReference type="Proteomes" id="UP000669239">
    <property type="component" value="Unassembled WGS sequence"/>
</dbReference>
<dbReference type="EMBL" id="JAAITT010000028">
    <property type="protein sequence ID" value="NSJ50649.1"/>
    <property type="molecule type" value="Genomic_DNA"/>
</dbReference>
<reference evidence="10 11" key="1">
    <citation type="journal article" date="2020" name="Cell Host Microbe">
        <title>Functional and Genomic Variation between Human-Derived Isolates of Lachnospiraceae Reveals Inter- and Intra-Species Diversity.</title>
        <authorList>
            <person name="Sorbara M.T."/>
            <person name="Littmann E.R."/>
            <person name="Fontana E."/>
            <person name="Moody T.U."/>
            <person name="Kohout C.E."/>
            <person name="Gjonbalaj M."/>
            <person name="Eaton V."/>
            <person name="Seok R."/>
            <person name="Leiner I.M."/>
            <person name="Pamer E.G."/>
        </authorList>
    </citation>
    <scope>NUCLEOTIDE SEQUENCE [LARGE SCALE GENOMIC DNA]</scope>
    <source>
        <strain evidence="10 11">MSK.1.17</strain>
    </source>
</reference>
<evidence type="ECO:0000313" key="12">
    <source>
        <dbReference type="Proteomes" id="UP001299608"/>
    </source>
</evidence>
<comment type="subcellular location">
    <subcellularLocation>
        <location evidence="1">Membrane</location>
        <topology evidence="1">Multi-pass membrane protein</topology>
    </subcellularLocation>
</comment>
<comment type="caution">
    <text evidence="9">The sequence shown here is derived from an EMBL/GenBank/DDBJ whole genome shotgun (WGS) entry which is preliminary data.</text>
</comment>
<feature type="domain" description="Peptidase S54 rhomboid" evidence="8">
    <location>
        <begin position="54"/>
        <end position="194"/>
    </location>
</feature>
<keyword evidence="3 7" id="KW-0812">Transmembrane</keyword>
<sequence length="206" mass="22797">MQAYKIKDKAYVNIALIAVNVLIFLYFELIGDTEDTMFMIMHGAVYEPLVVLRGEYYRLFTSMFLHFGASHLVNNMLVLFVLGERMEQVLGHVKYLIFYIVSGIVANIISIMVHMGSAYAAVSAGASGAIFGVVGGLVYVVAVNHGQLDGLTNRQLGFMIILSLYHGFTASGVDNWAHIGGLFSGFILSIFLYRRKHTARISDTGR</sequence>
<reference evidence="9" key="3">
    <citation type="submission" date="2022-01" db="EMBL/GenBank/DDBJ databases">
        <title>Collection of gut derived symbiotic bacterial strains cultured from healthy donors.</title>
        <authorList>
            <person name="Lin H."/>
            <person name="Kohout C."/>
            <person name="Waligurski E."/>
            <person name="Pamer E.G."/>
        </authorList>
    </citation>
    <scope>NUCLEOTIDE SEQUENCE</scope>
    <source>
        <strain evidence="9">DFI.6.55</strain>
    </source>
</reference>
<dbReference type="InterPro" id="IPR050925">
    <property type="entry name" value="Rhomboid_protease_S54"/>
</dbReference>
<evidence type="ECO:0000313" key="11">
    <source>
        <dbReference type="Proteomes" id="UP000669239"/>
    </source>
</evidence>
<feature type="transmembrane region" description="Helical" evidence="7">
    <location>
        <begin position="12"/>
        <end position="31"/>
    </location>
</feature>
<evidence type="ECO:0000313" key="9">
    <source>
        <dbReference type="EMBL" id="MCG4746905.1"/>
    </source>
</evidence>
<dbReference type="Pfam" id="PF01694">
    <property type="entry name" value="Rhomboid"/>
    <property type="match status" value="1"/>
</dbReference>
<comment type="similarity">
    <text evidence="2">Belongs to the peptidase S54 family.</text>
</comment>
<dbReference type="PANTHER" id="PTHR43731">
    <property type="entry name" value="RHOMBOID PROTEASE"/>
    <property type="match status" value="1"/>
</dbReference>
<proteinExistence type="inferred from homology"/>
<organism evidence="9 12">
    <name type="scientific">Enterocloster aldenensis</name>
    <dbReference type="NCBI Taxonomy" id="358742"/>
    <lineage>
        <taxon>Bacteria</taxon>
        <taxon>Bacillati</taxon>
        <taxon>Bacillota</taxon>
        <taxon>Clostridia</taxon>
        <taxon>Lachnospirales</taxon>
        <taxon>Lachnospiraceae</taxon>
        <taxon>Enterocloster</taxon>
    </lineage>
</organism>
<evidence type="ECO:0000256" key="7">
    <source>
        <dbReference type="SAM" id="Phobius"/>
    </source>
</evidence>
<keyword evidence="5 7" id="KW-1133">Transmembrane helix</keyword>
<evidence type="ECO:0000256" key="5">
    <source>
        <dbReference type="ARBA" id="ARBA00022989"/>
    </source>
</evidence>
<dbReference type="InterPro" id="IPR022764">
    <property type="entry name" value="Peptidase_S54_rhomboid_dom"/>
</dbReference>
<dbReference type="SUPFAM" id="SSF144091">
    <property type="entry name" value="Rhomboid-like"/>
    <property type="match status" value="1"/>
</dbReference>
<gene>
    <name evidence="10" type="ORF">G5B36_18340</name>
    <name evidence="9" type="ORF">L0N08_15890</name>
</gene>
<keyword evidence="9" id="KW-0645">Protease</keyword>
<name>A0AAW5BYG2_9FIRM</name>
<keyword evidence="4" id="KW-0378">Hydrolase</keyword>
<dbReference type="Gene3D" id="1.20.1540.10">
    <property type="entry name" value="Rhomboid-like"/>
    <property type="match status" value="1"/>
</dbReference>
<dbReference type="RefSeq" id="WP_165642621.1">
    <property type="nucleotide sequence ID" value="NZ_BAABZL010000001.1"/>
</dbReference>
<dbReference type="Proteomes" id="UP001299608">
    <property type="component" value="Unassembled WGS sequence"/>
</dbReference>
<dbReference type="GO" id="GO:0006508">
    <property type="term" value="P:proteolysis"/>
    <property type="evidence" value="ECO:0007669"/>
    <property type="project" value="UniProtKB-KW"/>
</dbReference>
<evidence type="ECO:0000259" key="8">
    <source>
        <dbReference type="Pfam" id="PF01694"/>
    </source>
</evidence>